<feature type="compositionally biased region" description="Polar residues" evidence="3">
    <location>
        <begin position="85"/>
        <end position="102"/>
    </location>
</feature>
<feature type="repeat" description="NHL" evidence="2">
    <location>
        <begin position="386"/>
        <end position="416"/>
    </location>
</feature>
<dbReference type="GO" id="GO:0061630">
    <property type="term" value="F:ubiquitin protein ligase activity"/>
    <property type="evidence" value="ECO:0007669"/>
    <property type="project" value="TreeGrafter"/>
</dbReference>
<feature type="compositionally biased region" description="Basic and acidic residues" evidence="3">
    <location>
        <begin position="106"/>
        <end position="122"/>
    </location>
</feature>
<dbReference type="PROSITE" id="PS51125">
    <property type="entry name" value="NHL"/>
    <property type="match status" value="2"/>
</dbReference>
<dbReference type="GO" id="GO:0000209">
    <property type="term" value="P:protein polyubiquitination"/>
    <property type="evidence" value="ECO:0007669"/>
    <property type="project" value="TreeGrafter"/>
</dbReference>
<dbReference type="InterPro" id="IPR001258">
    <property type="entry name" value="NHL_repeat"/>
</dbReference>
<keyword evidence="1" id="KW-0677">Repeat</keyword>
<dbReference type="GO" id="GO:0043161">
    <property type="term" value="P:proteasome-mediated ubiquitin-dependent protein catabolic process"/>
    <property type="evidence" value="ECO:0007669"/>
    <property type="project" value="TreeGrafter"/>
</dbReference>
<evidence type="ECO:0000256" key="2">
    <source>
        <dbReference type="PROSITE-ProRule" id="PRU00504"/>
    </source>
</evidence>
<dbReference type="PANTHER" id="PTHR24104">
    <property type="entry name" value="E3 UBIQUITIN-PROTEIN LIGASE NHLRC1-RELATED"/>
    <property type="match status" value="1"/>
</dbReference>
<protein>
    <submittedName>
        <fullName evidence="4">Uncharacterized protein</fullName>
    </submittedName>
</protein>
<dbReference type="EMBL" id="PZQS01000002">
    <property type="protein sequence ID" value="PVD35973.1"/>
    <property type="molecule type" value="Genomic_DNA"/>
</dbReference>
<dbReference type="SUPFAM" id="SSF101898">
    <property type="entry name" value="NHL repeat"/>
    <property type="match status" value="1"/>
</dbReference>
<comment type="caution">
    <text evidence="4">The sequence shown here is derived from an EMBL/GenBank/DDBJ whole genome shotgun (WGS) entry which is preliminary data.</text>
</comment>
<dbReference type="InterPro" id="IPR011042">
    <property type="entry name" value="6-blade_b-propeller_TolB-like"/>
</dbReference>
<keyword evidence="5" id="KW-1185">Reference proteome</keyword>
<dbReference type="GO" id="GO:0008270">
    <property type="term" value="F:zinc ion binding"/>
    <property type="evidence" value="ECO:0007669"/>
    <property type="project" value="UniProtKB-KW"/>
</dbReference>
<gene>
    <name evidence="4" type="ORF">C0Q70_02942</name>
</gene>
<dbReference type="InterPro" id="IPR050952">
    <property type="entry name" value="TRIM-NHL_E3_ligases"/>
</dbReference>
<evidence type="ECO:0000256" key="1">
    <source>
        <dbReference type="ARBA" id="ARBA00022737"/>
    </source>
</evidence>
<feature type="region of interest" description="Disordered" evidence="3">
    <location>
        <begin position="82"/>
        <end position="127"/>
    </location>
</feature>
<dbReference type="Proteomes" id="UP000245119">
    <property type="component" value="Linkage Group LG2"/>
</dbReference>
<dbReference type="AlphaFoldDB" id="A0A2T7PRC0"/>
<feature type="region of interest" description="Disordered" evidence="3">
    <location>
        <begin position="1"/>
        <end position="34"/>
    </location>
</feature>
<dbReference type="Gene3D" id="2.120.10.30">
    <property type="entry name" value="TolB, C-terminal domain"/>
    <property type="match status" value="2"/>
</dbReference>
<evidence type="ECO:0000313" key="5">
    <source>
        <dbReference type="Proteomes" id="UP000245119"/>
    </source>
</evidence>
<feature type="repeat" description="NHL" evidence="2">
    <location>
        <begin position="420"/>
        <end position="463"/>
    </location>
</feature>
<reference evidence="4 5" key="1">
    <citation type="submission" date="2018-04" db="EMBL/GenBank/DDBJ databases">
        <title>The genome of golden apple snail Pomacea canaliculata provides insight into stress tolerance and invasive adaptation.</title>
        <authorList>
            <person name="Liu C."/>
            <person name="Liu B."/>
            <person name="Ren Y."/>
            <person name="Zhang Y."/>
            <person name="Wang H."/>
            <person name="Li S."/>
            <person name="Jiang F."/>
            <person name="Yin L."/>
            <person name="Zhang G."/>
            <person name="Qian W."/>
            <person name="Fan W."/>
        </authorList>
    </citation>
    <scope>NUCLEOTIDE SEQUENCE [LARGE SCALE GENOMIC DNA]</scope>
    <source>
        <strain evidence="4">SZHN2017</strain>
        <tissue evidence="4">Muscle</tissue>
    </source>
</reference>
<evidence type="ECO:0000313" key="4">
    <source>
        <dbReference type="EMBL" id="PVD35973.1"/>
    </source>
</evidence>
<name>A0A2T7PRC0_POMCA</name>
<organism evidence="4 5">
    <name type="scientific">Pomacea canaliculata</name>
    <name type="common">Golden apple snail</name>
    <dbReference type="NCBI Taxonomy" id="400727"/>
    <lineage>
        <taxon>Eukaryota</taxon>
        <taxon>Metazoa</taxon>
        <taxon>Spiralia</taxon>
        <taxon>Lophotrochozoa</taxon>
        <taxon>Mollusca</taxon>
        <taxon>Gastropoda</taxon>
        <taxon>Caenogastropoda</taxon>
        <taxon>Architaenioglossa</taxon>
        <taxon>Ampullarioidea</taxon>
        <taxon>Ampullariidae</taxon>
        <taxon>Pomacea</taxon>
    </lineage>
</organism>
<dbReference type="OrthoDB" id="10039644at2759"/>
<dbReference type="PANTHER" id="PTHR24104:SF57">
    <property type="entry name" value="BEE-MILK PROTEIN"/>
    <property type="match status" value="1"/>
</dbReference>
<proteinExistence type="predicted"/>
<evidence type="ECO:0000256" key="3">
    <source>
        <dbReference type="SAM" id="MobiDB-lite"/>
    </source>
</evidence>
<sequence>MSHSCCPSIQDDVQKQQRPWKKHADLEKDNGFPIVGSKPAGSAPTFYLSQSPLTHLSFSNVLSLASDVHDLRKSSIISTSSVSSLGNQSSMNSDSETASLGSVGTGDDREVTTNDDAADRHGMQKTQAGPRAVHFNLTCPQDLCNIQKLDTYRDCLSPLGSSRYRTASLGSLSDAEVVTSQAHDPFVASLFNKIGRLSAGGELHDPLRNVTHVCHVYKGLLAVTDVLGGRIAFVGRSGRVVSNFVTEPSSEPWSSCVTPNGYLAVALRRQSCVTVWSGKGSLVREFGYGLLTCPTGIACDRRGRFVVTDDKTNMAALFTNSGEFITYLRGPGRVRISSDKEIDRDGQHFNGKKPSAVTFHIAKENNRTSSPTGNAGDDSIGTPYIFSQPRYVCVTASGKIVVSDAGSHSLKIFDPDGNFLHAVGSYGSGDGQLKAPYGVCSDQQENIFVADHYNNRVSVFTIDGKFIQHVLTSSSGLSRPKSVAVRSAHHRKLYVAHGGLRSTELVVMVVVAVVDNASLAVRCAARAHETGGSGKAKNVFLSSSMVRVYLFYSPEVVSLRCNGWTSTGQVKGVETHGCIG</sequence>
<accession>A0A2T7PRC0</accession>
<dbReference type="Pfam" id="PF01436">
    <property type="entry name" value="NHL"/>
    <property type="match status" value="2"/>
</dbReference>